<dbReference type="SUPFAM" id="SSF52540">
    <property type="entry name" value="P-loop containing nucleoside triphosphate hydrolases"/>
    <property type="match status" value="1"/>
</dbReference>
<gene>
    <name evidence="8" type="ORF">IBJ83_02185</name>
</gene>
<evidence type="ECO:0000313" key="8">
    <source>
        <dbReference type="EMBL" id="MBK1468126.1"/>
    </source>
</evidence>
<keyword evidence="6 7" id="KW-0472">Membrane</keyword>
<dbReference type="PANTHER" id="PTHR37937">
    <property type="entry name" value="CONJUGATIVE TRANSFER: DNA TRANSPORT"/>
    <property type="match status" value="1"/>
</dbReference>
<protein>
    <submittedName>
        <fullName evidence="8">Type IV secretory system conjugative DNA transfer family protein</fullName>
    </submittedName>
</protein>
<keyword evidence="9" id="KW-1185">Reference proteome</keyword>
<evidence type="ECO:0000256" key="6">
    <source>
        <dbReference type="ARBA" id="ARBA00023136"/>
    </source>
</evidence>
<evidence type="ECO:0000313" key="9">
    <source>
        <dbReference type="Proteomes" id="UP000823123"/>
    </source>
</evidence>
<dbReference type="RefSeq" id="WP_201275155.1">
    <property type="nucleotide sequence ID" value="NZ_JACVDA010000005.1"/>
</dbReference>
<dbReference type="InterPro" id="IPR003688">
    <property type="entry name" value="TraG/VirD4"/>
</dbReference>
<evidence type="ECO:0000256" key="3">
    <source>
        <dbReference type="ARBA" id="ARBA00022475"/>
    </source>
</evidence>
<keyword evidence="3" id="KW-1003">Cell membrane</keyword>
<keyword evidence="4 7" id="KW-0812">Transmembrane</keyword>
<accession>A0ABS1C7Q8</accession>
<evidence type="ECO:0000256" key="2">
    <source>
        <dbReference type="ARBA" id="ARBA00008806"/>
    </source>
</evidence>
<dbReference type="InterPro" id="IPR051539">
    <property type="entry name" value="T4SS-coupling_protein"/>
</dbReference>
<evidence type="ECO:0000256" key="1">
    <source>
        <dbReference type="ARBA" id="ARBA00004651"/>
    </source>
</evidence>
<feature type="transmembrane region" description="Helical" evidence="7">
    <location>
        <begin position="78"/>
        <end position="94"/>
    </location>
</feature>
<feature type="transmembrane region" description="Helical" evidence="7">
    <location>
        <begin position="24"/>
        <end position="45"/>
    </location>
</feature>
<comment type="subcellular location">
    <subcellularLocation>
        <location evidence="1">Cell membrane</location>
        <topology evidence="1">Multi-pass membrane protein</topology>
    </subcellularLocation>
</comment>
<organism evidence="8 9">
    <name type="scientific">Parvimonas parva</name>
    <dbReference type="NCBI Taxonomy" id="2769485"/>
    <lineage>
        <taxon>Bacteria</taxon>
        <taxon>Bacillati</taxon>
        <taxon>Bacillota</taxon>
        <taxon>Tissierellia</taxon>
        <taxon>Tissierellales</taxon>
        <taxon>Peptoniphilaceae</taxon>
        <taxon>Parvimonas</taxon>
    </lineage>
</organism>
<dbReference type="CDD" id="cd01127">
    <property type="entry name" value="TrwB_TraG_TraD_VirD4"/>
    <property type="match status" value="1"/>
</dbReference>
<dbReference type="InterPro" id="IPR027417">
    <property type="entry name" value="P-loop_NTPase"/>
</dbReference>
<reference evidence="8 9" key="1">
    <citation type="submission" date="2020-09" db="EMBL/GenBank/DDBJ databases">
        <title>Parvimonas S3374 sp. nov.</title>
        <authorList>
            <person name="Buhl M."/>
        </authorList>
    </citation>
    <scope>NUCLEOTIDE SEQUENCE [LARGE SCALE GENOMIC DNA]</scope>
    <source>
        <strain evidence="8 9">S3374</strain>
    </source>
</reference>
<dbReference type="NCBIfam" id="NF045973">
    <property type="entry name" value="conju_CD1115"/>
    <property type="match status" value="1"/>
</dbReference>
<dbReference type="EMBL" id="JACVDA010000005">
    <property type="protein sequence ID" value="MBK1468126.1"/>
    <property type="molecule type" value="Genomic_DNA"/>
</dbReference>
<comment type="similarity">
    <text evidence="2">Belongs to the VirD4/TraG family.</text>
</comment>
<evidence type="ECO:0000256" key="4">
    <source>
        <dbReference type="ARBA" id="ARBA00022692"/>
    </source>
</evidence>
<evidence type="ECO:0000256" key="7">
    <source>
        <dbReference type="SAM" id="Phobius"/>
    </source>
</evidence>
<proteinExistence type="inferred from homology"/>
<dbReference type="Proteomes" id="UP000823123">
    <property type="component" value="Unassembled WGS sequence"/>
</dbReference>
<evidence type="ECO:0000256" key="5">
    <source>
        <dbReference type="ARBA" id="ARBA00022989"/>
    </source>
</evidence>
<dbReference type="PANTHER" id="PTHR37937:SF1">
    <property type="entry name" value="CONJUGATIVE TRANSFER: DNA TRANSPORT"/>
    <property type="match status" value="1"/>
</dbReference>
<sequence>MAKKKIKKLIDSYKLDFEEHKQKYIAFFILNLALFYFSFKFITIYDTMSGDFLDKSFKTILELNKVINTKIVFNFKNLINTIIMVLIVNIFVYLRNKNRKKLKKSGKEYGGARWGNRKDIAPFIDAEFKENIILTQTESLTIKNIKSLKFARNKNVMVIGGTGFGKTRFFVKPNLMQLHSSYAVTDPKGTVFDETAYLFKKAKYKLKIFNTIDFSKSMHYNPFVYIRNMSDMFIFIDSLMENTDGEGEKKGESFWIKAERMLLLACSSYVFYELEKSEHTFESIFKILQLGNVGDSMNNALDLLFKELEEKDSEHFAVLQYNSYLSGAKETKQSIIISCLARLSVFTIPEVREITSYDEMDLLSLGDEKTALFMITSDTQSTYNFLTAIMYSQMFDRLFEKAYNQGGSLKYHIRFLFDEFANSGKVPNFQRIIAVLRSRNMSVNIFLQAKAQLEAMFKGQSESIIENCDSFLFLGGQFGKTTKEISEMIGNETIEVMNNSSNKGRDETFGTSYQKTGRRLLDANELSEIPRDKCILKITGLPPFFSKKYDITKHPNYKYLLDYNKKNRIDLEEFLKEERGEIDLSEEDIIEVFEFEEQEEKEN</sequence>
<dbReference type="Pfam" id="PF02534">
    <property type="entry name" value="T4SS-DNA_transf"/>
    <property type="match status" value="1"/>
</dbReference>
<name>A0ABS1C7Q8_9FIRM</name>
<keyword evidence="5 7" id="KW-1133">Transmembrane helix</keyword>
<comment type="caution">
    <text evidence="8">The sequence shown here is derived from an EMBL/GenBank/DDBJ whole genome shotgun (WGS) entry which is preliminary data.</text>
</comment>
<dbReference type="Gene3D" id="3.40.50.300">
    <property type="entry name" value="P-loop containing nucleotide triphosphate hydrolases"/>
    <property type="match status" value="2"/>
</dbReference>